<dbReference type="InterPro" id="IPR002123">
    <property type="entry name" value="Plipid/glycerol_acylTrfase"/>
</dbReference>
<reference evidence="7 8" key="1">
    <citation type="submission" date="2018-06" db="EMBL/GenBank/DDBJ databases">
        <title>Genomic Encyclopedia of Type Strains, Phase III (KMG-III): the genomes of soil and plant-associated and newly described type strains.</title>
        <authorList>
            <person name="Whitman W."/>
        </authorList>
    </citation>
    <scope>NUCLEOTIDE SEQUENCE [LARGE SCALE GENOMIC DNA]</scope>
    <source>
        <strain evidence="7 8">CECT 7646</strain>
    </source>
</reference>
<evidence type="ECO:0000256" key="4">
    <source>
        <dbReference type="ARBA" id="ARBA00023098"/>
    </source>
</evidence>
<keyword evidence="3 7" id="KW-0808">Transferase</keyword>
<evidence type="ECO:0000313" key="8">
    <source>
        <dbReference type="Proteomes" id="UP000247540"/>
    </source>
</evidence>
<evidence type="ECO:0000256" key="3">
    <source>
        <dbReference type="ARBA" id="ARBA00022679"/>
    </source>
</evidence>
<dbReference type="OrthoDB" id="9806880at2"/>
<dbReference type="SUPFAM" id="SSF69593">
    <property type="entry name" value="Glycerol-3-phosphate (1)-acyltransferase"/>
    <property type="match status" value="1"/>
</dbReference>
<evidence type="ECO:0000313" key="7">
    <source>
        <dbReference type="EMBL" id="PYE74363.1"/>
    </source>
</evidence>
<evidence type="ECO:0000256" key="1">
    <source>
        <dbReference type="ARBA" id="ARBA00005189"/>
    </source>
</evidence>
<dbReference type="CDD" id="cd07989">
    <property type="entry name" value="LPLAT_AGPAT-like"/>
    <property type="match status" value="1"/>
</dbReference>
<dbReference type="GO" id="GO:0003841">
    <property type="term" value="F:1-acylglycerol-3-phosphate O-acyltransferase activity"/>
    <property type="evidence" value="ECO:0007669"/>
    <property type="project" value="TreeGrafter"/>
</dbReference>
<dbReference type="RefSeq" id="WP_110466654.1">
    <property type="nucleotide sequence ID" value="NZ_JAMOFZ010000025.1"/>
</dbReference>
<feature type="domain" description="Phospholipid/glycerol acyltransferase" evidence="6">
    <location>
        <begin position="71"/>
        <end position="183"/>
    </location>
</feature>
<dbReference type="Proteomes" id="UP000247540">
    <property type="component" value="Unassembled WGS sequence"/>
</dbReference>
<gene>
    <name evidence="7" type="ORF">DFQ15_12536</name>
</gene>
<dbReference type="PANTHER" id="PTHR10434">
    <property type="entry name" value="1-ACYL-SN-GLYCEROL-3-PHOSPHATE ACYLTRANSFERASE"/>
    <property type="match status" value="1"/>
</dbReference>
<dbReference type="SMART" id="SM00563">
    <property type="entry name" value="PlsC"/>
    <property type="match status" value="1"/>
</dbReference>
<accession>A0A318SCR9</accession>
<evidence type="ECO:0000256" key="5">
    <source>
        <dbReference type="ARBA" id="ARBA00023315"/>
    </source>
</evidence>
<comment type="caution">
    <text evidence="7">The sequence shown here is derived from an EMBL/GenBank/DDBJ whole genome shotgun (WGS) entry which is preliminary data.</text>
</comment>
<dbReference type="Pfam" id="PF01553">
    <property type="entry name" value="Acyltransferase"/>
    <property type="match status" value="1"/>
</dbReference>
<keyword evidence="2" id="KW-0444">Lipid biosynthesis</keyword>
<evidence type="ECO:0000259" key="6">
    <source>
        <dbReference type="SMART" id="SM00563"/>
    </source>
</evidence>
<comment type="pathway">
    <text evidence="1">Lipid metabolism.</text>
</comment>
<organism evidence="7 8">
    <name type="scientific">Xylophilus ampelinus</name>
    <dbReference type="NCBI Taxonomy" id="54067"/>
    <lineage>
        <taxon>Bacteria</taxon>
        <taxon>Pseudomonadati</taxon>
        <taxon>Pseudomonadota</taxon>
        <taxon>Betaproteobacteria</taxon>
        <taxon>Burkholderiales</taxon>
        <taxon>Xylophilus</taxon>
    </lineage>
</organism>
<keyword evidence="8" id="KW-1185">Reference proteome</keyword>
<keyword evidence="5 7" id="KW-0012">Acyltransferase</keyword>
<protein>
    <submittedName>
        <fullName evidence="7">Lyso-ornithine lipid acyltransferase</fullName>
    </submittedName>
</protein>
<dbReference type="PANTHER" id="PTHR10434:SF64">
    <property type="entry name" value="1-ACYL-SN-GLYCEROL-3-PHOSPHATE ACYLTRANSFERASE-RELATED"/>
    <property type="match status" value="1"/>
</dbReference>
<evidence type="ECO:0000256" key="2">
    <source>
        <dbReference type="ARBA" id="ARBA00022516"/>
    </source>
</evidence>
<keyword evidence="4" id="KW-0443">Lipid metabolism</keyword>
<name>A0A318SCR9_9BURK</name>
<proteinExistence type="predicted"/>
<dbReference type="GO" id="GO:0006654">
    <property type="term" value="P:phosphatidic acid biosynthetic process"/>
    <property type="evidence" value="ECO:0007669"/>
    <property type="project" value="TreeGrafter"/>
</dbReference>
<dbReference type="AlphaFoldDB" id="A0A318SCR9"/>
<sequence length="261" mass="28011">MTSPLRHLQAGWRILRAAAHGTRGLWLIRRRFPGFTPDEREACIEDWARGMLTILNVALRVEGRRPDGGPLLLVANHTSWLDILAVQAARSCRFVAKAEVRRWPLIGVVAAAAGTLFIERASRRDAVRVVHHAAESLAAGHVVTVFPEGTTGNGCVLLPFHGNLLQAAIATDVPALPVGIRFLDAATGAPSALAAYVDDDTLVASLWRTLTGPPLVAVVNFGVPGRAAGRDRRAWAAVLHAEVDHLRRGLASPDCSQKHSG</sequence>
<dbReference type="EMBL" id="QJTC01000025">
    <property type="protein sequence ID" value="PYE74363.1"/>
    <property type="molecule type" value="Genomic_DNA"/>
</dbReference>